<reference evidence="2 3" key="1">
    <citation type="journal article" date="2023" name="Sci. Data">
        <title>Genome assembly of the Korean intertidal mud-creeper Batillaria attramentaria.</title>
        <authorList>
            <person name="Patra A.K."/>
            <person name="Ho P.T."/>
            <person name="Jun S."/>
            <person name="Lee S.J."/>
            <person name="Kim Y."/>
            <person name="Won Y.J."/>
        </authorList>
    </citation>
    <scope>NUCLEOTIDE SEQUENCE [LARGE SCALE GENOMIC DNA]</scope>
    <source>
        <strain evidence="2">Wonlab-2016</strain>
    </source>
</reference>
<name>A0ABD0LFS3_9CAEN</name>
<evidence type="ECO:0000313" key="2">
    <source>
        <dbReference type="EMBL" id="KAK7498216.1"/>
    </source>
</evidence>
<organism evidence="2 3">
    <name type="scientific">Batillaria attramentaria</name>
    <dbReference type="NCBI Taxonomy" id="370345"/>
    <lineage>
        <taxon>Eukaryota</taxon>
        <taxon>Metazoa</taxon>
        <taxon>Spiralia</taxon>
        <taxon>Lophotrochozoa</taxon>
        <taxon>Mollusca</taxon>
        <taxon>Gastropoda</taxon>
        <taxon>Caenogastropoda</taxon>
        <taxon>Sorbeoconcha</taxon>
        <taxon>Cerithioidea</taxon>
        <taxon>Batillariidae</taxon>
        <taxon>Batillaria</taxon>
    </lineage>
</organism>
<feature type="compositionally biased region" description="Basic and acidic residues" evidence="1">
    <location>
        <begin position="1"/>
        <end position="15"/>
    </location>
</feature>
<sequence length="282" mass="30673">MGRADDLSTRGDEGGGQKALVAPSPPPRPRRRGQGAPAASILGLNWPSVLPAHTLSSSLPVLFLVYVLDAGLWAQVAPSTPPRARRRGQASPQLRPSLSMLRHQSCRHTLSEGFLCLRTRCKCCGRRVASSTPPPARRRGQASPQAASTFSMHRHHSYRYSLNVLFLLHVLVRCRAAGLVGEDKLHPPPTPLRYVHHCLAPASVLPIFSHGAASVLCIRCRAVGPKSLHERHHELVGEDKLHPSCVNLQHEPPPFLPILSLSCVDFSSCLRLEPGLKGQVGQ</sequence>
<dbReference type="Proteomes" id="UP001519460">
    <property type="component" value="Unassembled WGS sequence"/>
</dbReference>
<evidence type="ECO:0000256" key="1">
    <source>
        <dbReference type="SAM" id="MobiDB-lite"/>
    </source>
</evidence>
<gene>
    <name evidence="2" type="ORF">BaRGS_00010476</name>
</gene>
<comment type="caution">
    <text evidence="2">The sequence shown here is derived from an EMBL/GenBank/DDBJ whole genome shotgun (WGS) entry which is preliminary data.</text>
</comment>
<keyword evidence="3" id="KW-1185">Reference proteome</keyword>
<evidence type="ECO:0000313" key="3">
    <source>
        <dbReference type="Proteomes" id="UP001519460"/>
    </source>
</evidence>
<feature type="region of interest" description="Disordered" evidence="1">
    <location>
        <begin position="1"/>
        <end position="36"/>
    </location>
</feature>
<feature type="region of interest" description="Disordered" evidence="1">
    <location>
        <begin position="128"/>
        <end position="147"/>
    </location>
</feature>
<dbReference type="EMBL" id="JACVVK020000052">
    <property type="protein sequence ID" value="KAK7498216.1"/>
    <property type="molecule type" value="Genomic_DNA"/>
</dbReference>
<protein>
    <submittedName>
        <fullName evidence="2">Uncharacterized protein</fullName>
    </submittedName>
</protein>
<dbReference type="AlphaFoldDB" id="A0ABD0LFS3"/>
<accession>A0ABD0LFS3</accession>
<proteinExistence type="predicted"/>